<protein>
    <recommendedName>
        <fullName evidence="11">Cysteine desulfurase IscS</fullName>
        <ecNumber evidence="11">2.8.1.7</ecNumber>
    </recommendedName>
</protein>
<comment type="pathway">
    <text evidence="11">Cofactor biosynthesis; iron-sulfur cluster biosynthesis.</text>
</comment>
<evidence type="ECO:0000256" key="11">
    <source>
        <dbReference type="HAMAP-Rule" id="MF_00331"/>
    </source>
</evidence>
<evidence type="ECO:0000256" key="3">
    <source>
        <dbReference type="ARBA" id="ARBA00006490"/>
    </source>
</evidence>
<dbReference type="STRING" id="1629334.Cva_01722"/>
<evidence type="ECO:0000256" key="4">
    <source>
        <dbReference type="ARBA" id="ARBA00022679"/>
    </source>
</evidence>
<feature type="binding site" evidence="11">
    <location>
        <begin position="85"/>
        <end position="86"/>
    </location>
    <ligand>
        <name>pyridoxal 5'-phosphate</name>
        <dbReference type="ChEBI" id="CHEBI:597326"/>
    </ligand>
</feature>
<dbReference type="GO" id="GO:0051537">
    <property type="term" value="F:2 iron, 2 sulfur cluster binding"/>
    <property type="evidence" value="ECO:0007669"/>
    <property type="project" value="UniProtKB-UniRule"/>
</dbReference>
<dbReference type="InterPro" id="IPR015421">
    <property type="entry name" value="PyrdxlP-dep_Trfase_major"/>
</dbReference>
<comment type="subunit">
    <text evidence="11">Homodimer. Forms a heterotetramer with IscU, interacts with other sulfur acceptors.</text>
</comment>
<dbReference type="AlphaFoldDB" id="A0A0K8MGQ4"/>
<dbReference type="EMBL" id="BBVC01000119">
    <property type="protein sequence ID" value="GAO99049.1"/>
    <property type="molecule type" value="Genomic_DNA"/>
</dbReference>
<dbReference type="OrthoDB" id="9808002at2"/>
<dbReference type="InterPro" id="IPR010240">
    <property type="entry name" value="Cys_deSase_IscS"/>
</dbReference>
<dbReference type="PIRSF" id="PIRSF005572">
    <property type="entry name" value="NifS"/>
    <property type="match status" value="1"/>
</dbReference>
<comment type="caution">
    <text evidence="14">The sequence shown here is derived from an EMBL/GenBank/DDBJ whole genome shotgun (WGS) entry which is preliminary data.</text>
</comment>
<evidence type="ECO:0000256" key="5">
    <source>
        <dbReference type="ARBA" id="ARBA00022714"/>
    </source>
</evidence>
<keyword evidence="7 11" id="KW-0663">Pyridoxal phosphate</keyword>
<dbReference type="PANTHER" id="PTHR11601">
    <property type="entry name" value="CYSTEINE DESULFURYLASE FAMILY MEMBER"/>
    <property type="match status" value="1"/>
</dbReference>
<dbReference type="Proteomes" id="UP000036771">
    <property type="component" value="Unassembled WGS sequence"/>
</dbReference>
<keyword evidence="15" id="KW-1185">Reference proteome</keyword>
<dbReference type="InterPro" id="IPR016454">
    <property type="entry name" value="Cysteine_dSase"/>
</dbReference>
<comment type="similarity">
    <text evidence="3 11">Belongs to the class-V pyridoxal-phosphate-dependent aminotransferase family. NifS/IscS subfamily.</text>
</comment>
<dbReference type="UniPathway" id="UPA00266"/>
<dbReference type="FunFam" id="3.40.640.10:FF:000003">
    <property type="entry name" value="Cysteine desulfurase IscS"/>
    <property type="match status" value="1"/>
</dbReference>
<comment type="subcellular location">
    <subcellularLocation>
        <location evidence="11">Cytoplasm</location>
    </subcellularLocation>
</comment>
<dbReference type="NCBIfam" id="TIGR02006">
    <property type="entry name" value="IscS"/>
    <property type="match status" value="1"/>
</dbReference>
<keyword evidence="8 11" id="KW-0408">Iron</keyword>
<dbReference type="Gene3D" id="3.90.1150.10">
    <property type="entry name" value="Aspartate Aminotransferase, domain 1"/>
    <property type="match status" value="1"/>
</dbReference>
<keyword evidence="11" id="KW-0963">Cytoplasm</keyword>
<feature type="binding site" evidence="11">
    <location>
        <begin position="213"/>
        <end position="215"/>
    </location>
    <ligand>
        <name>pyridoxal 5'-phosphate</name>
        <dbReference type="ChEBI" id="CHEBI:597326"/>
    </ligand>
</feature>
<evidence type="ECO:0000256" key="9">
    <source>
        <dbReference type="ARBA" id="ARBA00023014"/>
    </source>
</evidence>
<dbReference type="HAMAP" id="MF_00331">
    <property type="entry name" value="Cys_desulf_IscS"/>
    <property type="match status" value="1"/>
</dbReference>
<evidence type="ECO:0000256" key="7">
    <source>
        <dbReference type="ARBA" id="ARBA00022898"/>
    </source>
</evidence>
<feature type="binding site" evidence="11">
    <location>
        <position position="253"/>
    </location>
    <ligand>
        <name>pyridoxal 5'-phosphate</name>
        <dbReference type="ChEBI" id="CHEBI:597326"/>
    </ligand>
</feature>
<feature type="binding site" description="via persulfide group" evidence="11">
    <location>
        <position position="339"/>
    </location>
    <ligand>
        <name>[2Fe-2S] cluster</name>
        <dbReference type="ChEBI" id="CHEBI:190135"/>
        <note>ligand shared with IscU</note>
    </ligand>
</feature>
<feature type="binding site" evidence="11">
    <location>
        <position position="193"/>
    </location>
    <ligand>
        <name>pyridoxal 5'-phosphate</name>
        <dbReference type="ChEBI" id="CHEBI:597326"/>
    </ligand>
</feature>
<dbReference type="InterPro" id="IPR015424">
    <property type="entry name" value="PyrdxlP-dep_Trfase"/>
</dbReference>
<gene>
    <name evidence="11 14" type="primary">iscS</name>
    <name evidence="14" type="ORF">Cva_01722</name>
</gene>
<comment type="catalytic activity">
    <reaction evidence="10 11">
        <text>(sulfur carrier)-H + L-cysteine = (sulfur carrier)-SH + L-alanine</text>
        <dbReference type="Rhea" id="RHEA:43892"/>
        <dbReference type="Rhea" id="RHEA-COMP:14737"/>
        <dbReference type="Rhea" id="RHEA-COMP:14739"/>
        <dbReference type="ChEBI" id="CHEBI:29917"/>
        <dbReference type="ChEBI" id="CHEBI:35235"/>
        <dbReference type="ChEBI" id="CHEBI:57972"/>
        <dbReference type="ChEBI" id="CHEBI:64428"/>
        <dbReference type="EC" id="2.8.1.7"/>
    </reaction>
</comment>
<dbReference type="InterPro" id="IPR015422">
    <property type="entry name" value="PyrdxlP-dep_Trfase_small"/>
</dbReference>
<dbReference type="SUPFAM" id="SSF53383">
    <property type="entry name" value="PLP-dependent transferases"/>
    <property type="match status" value="1"/>
</dbReference>
<organism evidence="14 15">
    <name type="scientific">Caedimonas varicaedens</name>
    <dbReference type="NCBI Taxonomy" id="1629334"/>
    <lineage>
        <taxon>Bacteria</taxon>
        <taxon>Pseudomonadati</taxon>
        <taxon>Pseudomonadota</taxon>
        <taxon>Alphaproteobacteria</taxon>
        <taxon>Holosporales</taxon>
        <taxon>Caedimonadaceae</taxon>
        <taxon>Caedimonas</taxon>
    </lineage>
</organism>
<keyword evidence="4 11" id="KW-0808">Transferase</keyword>
<evidence type="ECO:0000256" key="10">
    <source>
        <dbReference type="ARBA" id="ARBA00050776"/>
    </source>
</evidence>
<comment type="cofactor">
    <cofactor evidence="1 11 12">
        <name>pyridoxal 5'-phosphate</name>
        <dbReference type="ChEBI" id="CHEBI:597326"/>
    </cofactor>
</comment>
<dbReference type="GO" id="GO:0030170">
    <property type="term" value="F:pyridoxal phosphate binding"/>
    <property type="evidence" value="ECO:0007669"/>
    <property type="project" value="UniProtKB-UniRule"/>
</dbReference>
<dbReference type="InterPro" id="IPR020578">
    <property type="entry name" value="Aminotrans_V_PyrdxlP_BS"/>
</dbReference>
<sequence length="415" mass="46071">MSAQIQNTFCSHPSGVIYLDYQATTPCDPRIVEKIIPYFYENFGNPHSRNHFYGWSAEEAVEKARLQVANLINANPKEIVFTSGATEANNLALKGVMKFYQDRKNHLITCVTEHKCVLDTARHLEQEGVRVTYLPVKPDGIIDLDKLESAITEQTALVSIMAVNNEIGVIQPIEEIGKLCRSKGVFFHTDAAQAVGKIPLDVLKMHIDLLSISGHKIYGPKGVGALYVGRKPRVRLVPLMNGGGQERGLRSGTLSPALCVGLGEACVIAGEEMMQENTRLLDYRDYFYKGLMQELDEIYLNGSLIHRVPGNLNISFAHVEGEGLMMGLKDLAISSGSACTSASLEPSYVLYALGVNEELAHTSLRIGFGRFTTLEDLRYAMKRIIAEVKRLREMSPLWEMSREGIDLKSINWAAH</sequence>
<dbReference type="GO" id="GO:0044571">
    <property type="term" value="P:[2Fe-2S] cluster assembly"/>
    <property type="evidence" value="ECO:0007669"/>
    <property type="project" value="UniProtKB-UniRule"/>
</dbReference>
<keyword evidence="6 11" id="KW-0479">Metal-binding</keyword>
<keyword evidence="9 11" id="KW-0411">Iron-sulfur</keyword>
<evidence type="ECO:0000313" key="14">
    <source>
        <dbReference type="EMBL" id="GAO99049.1"/>
    </source>
</evidence>
<dbReference type="GO" id="GO:0031071">
    <property type="term" value="F:cysteine desulfurase activity"/>
    <property type="evidence" value="ECO:0007669"/>
    <property type="project" value="UniProtKB-UniRule"/>
</dbReference>
<dbReference type="PROSITE" id="PS00595">
    <property type="entry name" value="AA_TRANSFER_CLASS_5"/>
    <property type="match status" value="1"/>
</dbReference>
<keyword evidence="5 11" id="KW-0001">2Fe-2S</keyword>
<dbReference type="InterPro" id="IPR000192">
    <property type="entry name" value="Aminotrans_V_dom"/>
</dbReference>
<comment type="function">
    <text evidence="11">Master enzyme that delivers sulfur to a number of partners involved in Fe-S cluster assembly, tRNA modification or cofactor biosynthesis. Catalyzes the removal of elemental sulfur atoms from cysteine to produce alanine. Functions as a sulfur delivery protein for Fe-S cluster synthesis onto IscU, an Fe-S scaffold assembly protein, as well as other S acceptor proteins.</text>
</comment>
<dbReference type="Pfam" id="PF00266">
    <property type="entry name" value="Aminotran_5"/>
    <property type="match status" value="1"/>
</dbReference>
<proteinExistence type="inferred from homology"/>
<dbReference type="EC" id="2.8.1.7" evidence="11"/>
<dbReference type="PANTHER" id="PTHR11601:SF34">
    <property type="entry name" value="CYSTEINE DESULFURASE"/>
    <property type="match status" value="1"/>
</dbReference>
<evidence type="ECO:0000256" key="12">
    <source>
        <dbReference type="RuleBase" id="RU004504"/>
    </source>
</evidence>
<feature type="active site" description="Cysteine persulfide intermediate" evidence="11">
    <location>
        <position position="339"/>
    </location>
</feature>
<accession>A0A0K8MGQ4</accession>
<feature type="domain" description="Aminotransferase class V" evidence="13">
    <location>
        <begin position="17"/>
        <end position="377"/>
    </location>
</feature>
<name>A0A0K8MGQ4_9PROT</name>
<evidence type="ECO:0000256" key="6">
    <source>
        <dbReference type="ARBA" id="ARBA00022723"/>
    </source>
</evidence>
<feature type="modified residue" description="N6-(pyridoxal phosphate)lysine" evidence="11">
    <location>
        <position position="216"/>
    </location>
</feature>
<evidence type="ECO:0000256" key="1">
    <source>
        <dbReference type="ARBA" id="ARBA00001933"/>
    </source>
</evidence>
<comment type="function">
    <text evidence="2">Catalyzes the removal of elemental sulfur atoms from cysteine to produce alanine. Seems to participate in the biosynthesis of the nitrogenase metalloclusters by providing the inorganic sulfur required for the Fe-S core formation.</text>
</comment>
<reference evidence="14 15" key="1">
    <citation type="submission" date="2015-03" db="EMBL/GenBank/DDBJ databases">
        <title>Caedibacter varicaedens, whole genome shotgun sequence.</title>
        <authorList>
            <person name="Suzuki H."/>
            <person name="Dapper A.L."/>
            <person name="Gibson A.K."/>
            <person name="Jackson C."/>
            <person name="Lee H."/>
            <person name="Pejaver V.R."/>
            <person name="Doak T."/>
            <person name="Lynch M."/>
        </authorList>
    </citation>
    <scope>NUCLEOTIDE SEQUENCE [LARGE SCALE GENOMIC DNA]</scope>
</reference>
<dbReference type="GO" id="GO:0046872">
    <property type="term" value="F:metal ion binding"/>
    <property type="evidence" value="ECO:0007669"/>
    <property type="project" value="UniProtKB-KW"/>
</dbReference>
<evidence type="ECO:0000313" key="15">
    <source>
        <dbReference type="Proteomes" id="UP000036771"/>
    </source>
</evidence>
<dbReference type="Gene3D" id="3.40.640.10">
    <property type="entry name" value="Type I PLP-dependent aspartate aminotransferase-like (Major domain)"/>
    <property type="match status" value="1"/>
</dbReference>
<evidence type="ECO:0000256" key="2">
    <source>
        <dbReference type="ARBA" id="ARBA00003120"/>
    </source>
</evidence>
<dbReference type="NCBIfam" id="NF010611">
    <property type="entry name" value="PRK14012.1"/>
    <property type="match status" value="1"/>
</dbReference>
<evidence type="ECO:0000259" key="13">
    <source>
        <dbReference type="Pfam" id="PF00266"/>
    </source>
</evidence>
<evidence type="ECO:0000256" key="8">
    <source>
        <dbReference type="ARBA" id="ARBA00023004"/>
    </source>
</evidence>
<feature type="binding site" evidence="11">
    <location>
        <position position="165"/>
    </location>
    <ligand>
        <name>pyridoxal 5'-phosphate</name>
        <dbReference type="ChEBI" id="CHEBI:597326"/>
    </ligand>
</feature>
<dbReference type="GO" id="GO:1990221">
    <property type="term" value="C:L-cysteine desulfurase complex"/>
    <property type="evidence" value="ECO:0007669"/>
    <property type="project" value="UniProtKB-ARBA"/>
</dbReference>